<reference evidence="2" key="1">
    <citation type="submission" date="2020-03" db="EMBL/GenBank/DDBJ databases">
        <title>Studies in the Genomics of Life Span.</title>
        <authorList>
            <person name="Glass D."/>
        </authorList>
    </citation>
    <scope>NUCLEOTIDE SEQUENCE</scope>
    <source>
        <strain evidence="2">LTLLF</strain>
        <tissue evidence="2">Muscle</tissue>
    </source>
</reference>
<accession>A0A8J6GVQ9</accession>
<dbReference type="PANTHER" id="PTHR31387:SF0">
    <property type="entry name" value="TESTIS-EXPRESSED PROTEIN 19"/>
    <property type="match status" value="1"/>
</dbReference>
<evidence type="ECO:0000313" key="2">
    <source>
        <dbReference type="EMBL" id="KAH0517934.1"/>
    </source>
</evidence>
<dbReference type="EMBL" id="JAATJU010013585">
    <property type="protein sequence ID" value="KAH0517934.1"/>
    <property type="molecule type" value="Genomic_DNA"/>
</dbReference>
<sequence>MSPEEAADPGAVVMEPQSAQGEQCTLGNLSPSPPPSPRWSQQPAQQGAPSLIFFPFQAPQTLEQHYTVPEPETINQVFLFVSNQLQAGFLAMCPPVNVRHGSRDMPSLFVSWLYHLVHGDQMKICFACFKEAFLVFRRMLETGDWDEEELGNAFVELSEEGSDPDAWLGLELTGFQSYGYLPQTVTEHVGPGFPVSAPVWPAPQPVPTELRPEEAVPLDLGPEIDDWTQALPLRLGVFSSCLHRLRIIPPLSWCDIVDFNPYPGQPVLLELSPIWPMQLLVDSLLEHLKFVTVLGNFDSICYLLTMRPCWAMRTQVHRWQMLLDPGELRKAYLQNEPKQPDLYRWRLSVLESSELGVELVPAPCSLRKGGFKVHSYLPWESDTPDDWSTDPGERLFIKYMEPQRDLSYSLHRHFIDNFIS</sequence>
<feature type="region of interest" description="Disordered" evidence="1">
    <location>
        <begin position="1"/>
        <end position="44"/>
    </location>
</feature>
<dbReference type="PANTHER" id="PTHR31387">
    <property type="entry name" value="TESTIS-EXPRESSED PROTEIN 19"/>
    <property type="match status" value="1"/>
</dbReference>
<comment type="caution">
    <text evidence="2">The sequence shown here is derived from an EMBL/GenBank/DDBJ whole genome shotgun (WGS) entry which is preliminary data.</text>
</comment>
<dbReference type="Proteomes" id="UP000710432">
    <property type="component" value="Unassembled WGS sequence"/>
</dbReference>
<protein>
    <submittedName>
        <fullName evidence="2">Testis-expressed protein 19.2</fullName>
    </submittedName>
</protein>
<gene>
    <name evidence="2" type="ORF">LTLLF_118540</name>
</gene>
<dbReference type="InterPro" id="IPR029093">
    <property type="entry name" value="TEX19"/>
</dbReference>
<feature type="compositionally biased region" description="Polar residues" evidence="1">
    <location>
        <begin position="17"/>
        <end position="29"/>
    </location>
</feature>
<proteinExistence type="predicted"/>
<organism evidence="2 3">
    <name type="scientific">Microtus ochrogaster</name>
    <name type="common">Prairie vole</name>
    <dbReference type="NCBI Taxonomy" id="79684"/>
    <lineage>
        <taxon>Eukaryota</taxon>
        <taxon>Metazoa</taxon>
        <taxon>Chordata</taxon>
        <taxon>Craniata</taxon>
        <taxon>Vertebrata</taxon>
        <taxon>Euteleostomi</taxon>
        <taxon>Mammalia</taxon>
        <taxon>Eutheria</taxon>
        <taxon>Euarchontoglires</taxon>
        <taxon>Glires</taxon>
        <taxon>Rodentia</taxon>
        <taxon>Myomorpha</taxon>
        <taxon>Muroidea</taxon>
        <taxon>Cricetidae</taxon>
        <taxon>Arvicolinae</taxon>
        <taxon>Microtus</taxon>
    </lineage>
</organism>
<dbReference type="GO" id="GO:0005737">
    <property type="term" value="C:cytoplasm"/>
    <property type="evidence" value="ECO:0007669"/>
    <property type="project" value="TreeGrafter"/>
</dbReference>
<dbReference type="GO" id="GO:0007283">
    <property type="term" value="P:spermatogenesis"/>
    <property type="evidence" value="ECO:0007669"/>
    <property type="project" value="TreeGrafter"/>
</dbReference>
<dbReference type="AlphaFoldDB" id="A0A8J6GVQ9"/>
<dbReference type="GO" id="GO:0008584">
    <property type="term" value="P:male gonad development"/>
    <property type="evidence" value="ECO:0007669"/>
    <property type="project" value="TreeGrafter"/>
</dbReference>
<name>A0A8J6GVQ9_MICOH</name>
<dbReference type="GO" id="GO:0001890">
    <property type="term" value="P:placenta development"/>
    <property type="evidence" value="ECO:0007669"/>
    <property type="project" value="TreeGrafter"/>
</dbReference>
<evidence type="ECO:0000256" key="1">
    <source>
        <dbReference type="SAM" id="MobiDB-lite"/>
    </source>
</evidence>
<dbReference type="GO" id="GO:0005634">
    <property type="term" value="C:nucleus"/>
    <property type="evidence" value="ECO:0007669"/>
    <property type="project" value="TreeGrafter"/>
</dbReference>
<dbReference type="Pfam" id="PF15553">
    <property type="entry name" value="TEX19"/>
    <property type="match status" value="1"/>
</dbReference>
<evidence type="ECO:0000313" key="3">
    <source>
        <dbReference type="Proteomes" id="UP000710432"/>
    </source>
</evidence>